<feature type="domain" description="DUF559" evidence="2">
    <location>
        <begin position="390"/>
        <end position="449"/>
    </location>
</feature>
<dbReference type="PANTHER" id="PTHR37317:SF1">
    <property type="entry name" value="ZINC-RIBBON DOMAIN-CONTAINING PROTEIN-RELATED"/>
    <property type="match status" value="1"/>
</dbReference>
<dbReference type="InterPro" id="IPR025487">
    <property type="entry name" value="DUF4379"/>
</dbReference>
<dbReference type="Proteomes" id="UP000287519">
    <property type="component" value="Unassembled WGS sequence"/>
</dbReference>
<dbReference type="Pfam" id="PF04480">
    <property type="entry name" value="DUF559"/>
    <property type="match status" value="1"/>
</dbReference>
<feature type="domain" description="Treble clef zinc finger" evidence="3">
    <location>
        <begin position="231"/>
        <end position="283"/>
    </location>
</feature>
<protein>
    <recommendedName>
        <fullName evidence="6">Zinc-ribbon domain-containing protein</fullName>
    </recommendedName>
</protein>
<reference evidence="4 5" key="1">
    <citation type="submission" date="2018-11" db="EMBL/GenBank/DDBJ databases">
        <title>Microbial catabolism of amino acid.</title>
        <authorList>
            <person name="Hibi M."/>
            <person name="Ogawa J."/>
        </authorList>
    </citation>
    <scope>NUCLEOTIDE SEQUENCE [LARGE SCALE GENOMIC DNA]</scope>
    <source>
        <strain evidence="4 5">C31-06</strain>
    </source>
</reference>
<feature type="domain" description="Treble clef zinc finger" evidence="3">
    <location>
        <begin position="306"/>
        <end position="361"/>
    </location>
</feature>
<dbReference type="PANTHER" id="PTHR37317">
    <property type="entry name" value="BLR8090 PROTEIN"/>
    <property type="match status" value="1"/>
</dbReference>
<feature type="region of interest" description="Disordered" evidence="1">
    <location>
        <begin position="67"/>
        <end position="93"/>
    </location>
</feature>
<feature type="domain" description="Treble clef zinc finger" evidence="3">
    <location>
        <begin position="143"/>
        <end position="205"/>
    </location>
</feature>
<accession>A0A402CN52</accession>
<dbReference type="EMBL" id="BHYM01000146">
    <property type="protein sequence ID" value="GCE45060.1"/>
    <property type="molecule type" value="Genomic_DNA"/>
</dbReference>
<evidence type="ECO:0000256" key="1">
    <source>
        <dbReference type="SAM" id="MobiDB-lite"/>
    </source>
</evidence>
<dbReference type="InterPro" id="IPR011335">
    <property type="entry name" value="Restrct_endonuc-II-like"/>
</dbReference>
<keyword evidence="5" id="KW-1185">Reference proteome</keyword>
<organism evidence="4 5">
    <name type="scientific">Rhodococcus wratislaviensis</name>
    <name type="common">Tsukamurella wratislaviensis</name>
    <dbReference type="NCBI Taxonomy" id="44752"/>
    <lineage>
        <taxon>Bacteria</taxon>
        <taxon>Bacillati</taxon>
        <taxon>Actinomycetota</taxon>
        <taxon>Actinomycetes</taxon>
        <taxon>Mycobacteriales</taxon>
        <taxon>Nocardiaceae</taxon>
        <taxon>Rhodococcus</taxon>
    </lineage>
</organism>
<feature type="domain" description="Treble clef zinc finger" evidence="3">
    <location>
        <begin position="521"/>
        <end position="570"/>
    </location>
</feature>
<dbReference type="Gene3D" id="3.40.960.10">
    <property type="entry name" value="VSR Endonuclease"/>
    <property type="match status" value="1"/>
</dbReference>
<proteinExistence type="predicted"/>
<evidence type="ECO:0000259" key="2">
    <source>
        <dbReference type="Pfam" id="PF04480"/>
    </source>
</evidence>
<dbReference type="InterPro" id="IPR007569">
    <property type="entry name" value="DUF559"/>
</dbReference>
<name>A0A402CN52_RHOWR</name>
<evidence type="ECO:0000313" key="5">
    <source>
        <dbReference type="Proteomes" id="UP000287519"/>
    </source>
</evidence>
<evidence type="ECO:0008006" key="6">
    <source>
        <dbReference type="Google" id="ProtNLM"/>
    </source>
</evidence>
<comment type="caution">
    <text evidence="4">The sequence shown here is derived from an EMBL/GenBank/DDBJ whole genome shotgun (WGS) entry which is preliminary data.</text>
</comment>
<evidence type="ECO:0000259" key="3">
    <source>
        <dbReference type="Pfam" id="PF14311"/>
    </source>
</evidence>
<dbReference type="Pfam" id="PF14311">
    <property type="entry name" value="DUF4379"/>
    <property type="match status" value="4"/>
</dbReference>
<sequence>MSGYAYRPASVLTVGCAPWWTEDRHGNAAAGYELLRRPAGVSTTPLVVTTPSFFNASQQIRRTLRQTKGQTLSDDPRTSQQSSGPPLPRPDHTARIRDMTAGLQPHNTRTDRAIPASTVSARCYFRRMTTRGQLSVAERAPYLVVEWHPDRNGDLTADRVSYGTNKPIWWRCQKCGHEWLSAPRTRIRSTETTGSHRIMGCPSCWKLSASNIMQLQANKRNAMSLGHRPDLLEEFHKSKNSDASAEHVTSRDRVWWTCRQCGSEWRTTVGVRLAGHGCPQCGRRSHNAKMRTPKSGNSLTKRRPDLAADWNWARNGRGPDQYSFGSSQEVWWLCKTCGHEWETTINQRSHSTKGSGCPGCRLWSTSGEEIKLRCELIAAGVPLDPVKRKVRLESPARSYNCDMLCPEWRLIIELDGHHYHKLPHNVNQDRVKTTALTDAGWTVVRVRVDLPQITANEVHVTRKDRELDHAKLVLTKLLELDYRFEYAEEYLLSEMPWASRAATIELQRELARSLGTEYPDLAADWHPTKNDPLTPFNVAPHTAAIVWWRCVVCYHTWRSRVQARTYGRGCRLFAQGWQ</sequence>
<evidence type="ECO:0000313" key="4">
    <source>
        <dbReference type="EMBL" id="GCE45060.1"/>
    </source>
</evidence>
<dbReference type="SUPFAM" id="SSF52980">
    <property type="entry name" value="Restriction endonuclease-like"/>
    <property type="match status" value="1"/>
</dbReference>
<dbReference type="AlphaFoldDB" id="A0A402CN52"/>
<gene>
    <name evidence="4" type="ORF">Rhow_001075</name>
</gene>
<feature type="compositionally biased region" description="Polar residues" evidence="1">
    <location>
        <begin position="67"/>
        <end position="84"/>
    </location>
</feature>